<sequence length="203" mass="22986">MSTQPSNNRSTQLNSDDPGASNSLPIDMQTLVLIRIADSLEKIAAKQDETSNAIKSFVASQIKANDAINMLAEECAERRRNDVADTIIKDMPKLDKQHHFKYDYFVYEKSLFALLEIAKGDYSSIIEHIKKNTSERMKIGHELLLNRIIEATISDFFELSLNINTNRVPSDYVSAGYILNKVKAECEFSDATTAVEPQYEETW</sequence>
<dbReference type="AlphaFoldDB" id="A0A9W6YYC0"/>
<dbReference type="Proteomes" id="UP001165063">
    <property type="component" value="Unassembled WGS sequence"/>
</dbReference>
<dbReference type="EMBL" id="BSXU01002125">
    <property type="protein sequence ID" value="GMG34521.1"/>
    <property type="molecule type" value="Genomic_DNA"/>
</dbReference>
<proteinExistence type="predicted"/>
<evidence type="ECO:0000313" key="2">
    <source>
        <dbReference type="EMBL" id="GMG34521.1"/>
    </source>
</evidence>
<organism evidence="2 3">
    <name type="scientific">Ambrosiozyma monospora</name>
    <name type="common">Yeast</name>
    <name type="synonym">Endomycopsis monosporus</name>
    <dbReference type="NCBI Taxonomy" id="43982"/>
    <lineage>
        <taxon>Eukaryota</taxon>
        <taxon>Fungi</taxon>
        <taxon>Dikarya</taxon>
        <taxon>Ascomycota</taxon>
        <taxon>Saccharomycotina</taxon>
        <taxon>Pichiomycetes</taxon>
        <taxon>Pichiales</taxon>
        <taxon>Pichiaceae</taxon>
        <taxon>Ambrosiozyma</taxon>
    </lineage>
</organism>
<accession>A0A9W6YYC0</accession>
<reference evidence="2" key="1">
    <citation type="submission" date="2023-04" db="EMBL/GenBank/DDBJ databases">
        <title>Ambrosiozyma monospora NBRC 1965.</title>
        <authorList>
            <person name="Ichikawa N."/>
            <person name="Sato H."/>
            <person name="Tonouchi N."/>
        </authorList>
    </citation>
    <scope>NUCLEOTIDE SEQUENCE</scope>
    <source>
        <strain evidence="2">NBRC 1965</strain>
    </source>
</reference>
<gene>
    <name evidence="2" type="ORF">Amon01_000442000</name>
</gene>
<name>A0A9W6YYC0_AMBMO</name>
<evidence type="ECO:0000313" key="3">
    <source>
        <dbReference type="Proteomes" id="UP001165063"/>
    </source>
</evidence>
<comment type="caution">
    <text evidence="2">The sequence shown here is derived from an EMBL/GenBank/DDBJ whole genome shotgun (WGS) entry which is preliminary data.</text>
</comment>
<keyword evidence="3" id="KW-1185">Reference proteome</keyword>
<feature type="region of interest" description="Disordered" evidence="1">
    <location>
        <begin position="1"/>
        <end position="23"/>
    </location>
</feature>
<evidence type="ECO:0000256" key="1">
    <source>
        <dbReference type="SAM" id="MobiDB-lite"/>
    </source>
</evidence>
<protein>
    <submittedName>
        <fullName evidence="2">Unnamed protein product</fullName>
    </submittedName>
</protein>